<comment type="caution">
    <text evidence="3">The sequence shown here is derived from an EMBL/GenBank/DDBJ whole genome shotgun (WGS) entry which is preliminary data.</text>
</comment>
<dbReference type="SUPFAM" id="SSF46565">
    <property type="entry name" value="Chaperone J-domain"/>
    <property type="match status" value="1"/>
</dbReference>
<dbReference type="PANTHER" id="PTHR44500:SF1">
    <property type="entry name" value="DNAJ HOMOLOG SUBFAMILY C MEMBER 12"/>
    <property type="match status" value="1"/>
</dbReference>
<dbReference type="SMART" id="SM00271">
    <property type="entry name" value="DnaJ"/>
    <property type="match status" value="1"/>
</dbReference>
<dbReference type="EMBL" id="JABAYA010000175">
    <property type="protein sequence ID" value="KAF7722816.1"/>
    <property type="molecule type" value="Genomic_DNA"/>
</dbReference>
<reference evidence="3" key="1">
    <citation type="submission" date="2020-01" db="EMBL/GenBank/DDBJ databases">
        <title>Genome Sequencing of Three Apophysomyces-Like Fungal Strains Confirms a Novel Fungal Genus in the Mucoromycota with divergent Burkholderia-like Endosymbiotic Bacteria.</title>
        <authorList>
            <person name="Stajich J.E."/>
            <person name="Macias A.M."/>
            <person name="Carter-House D."/>
            <person name="Lovett B."/>
            <person name="Kasson L.R."/>
            <person name="Berry K."/>
            <person name="Grigoriev I."/>
            <person name="Chang Y."/>
            <person name="Spatafora J."/>
            <person name="Kasson M.T."/>
        </authorList>
    </citation>
    <scope>NUCLEOTIDE SEQUENCE</scope>
    <source>
        <strain evidence="3">NRRL A-21654</strain>
    </source>
</reference>
<dbReference type="AlphaFoldDB" id="A0A8H7BML6"/>
<organism evidence="3 4">
    <name type="scientific">Apophysomyces ossiformis</name>
    <dbReference type="NCBI Taxonomy" id="679940"/>
    <lineage>
        <taxon>Eukaryota</taxon>
        <taxon>Fungi</taxon>
        <taxon>Fungi incertae sedis</taxon>
        <taxon>Mucoromycota</taxon>
        <taxon>Mucoromycotina</taxon>
        <taxon>Mucoromycetes</taxon>
        <taxon>Mucorales</taxon>
        <taxon>Mucorineae</taxon>
        <taxon>Mucoraceae</taxon>
        <taxon>Apophysomyces</taxon>
    </lineage>
</organism>
<accession>A0A8H7BML6</accession>
<dbReference type="GO" id="GO:0005737">
    <property type="term" value="C:cytoplasm"/>
    <property type="evidence" value="ECO:0007669"/>
    <property type="project" value="TreeGrafter"/>
</dbReference>
<dbReference type="PANTHER" id="PTHR44500">
    <property type="entry name" value="DNAJ HOMOLOG SUBFAMILY C MEMBER 12"/>
    <property type="match status" value="1"/>
</dbReference>
<dbReference type="InterPro" id="IPR001623">
    <property type="entry name" value="DnaJ_domain"/>
</dbReference>
<dbReference type="InterPro" id="IPR036869">
    <property type="entry name" value="J_dom_sf"/>
</dbReference>
<gene>
    <name evidence="3" type="ORF">EC973_002661</name>
</gene>
<keyword evidence="4" id="KW-1185">Reference proteome</keyword>
<dbReference type="Pfam" id="PF00226">
    <property type="entry name" value="DnaJ"/>
    <property type="match status" value="1"/>
</dbReference>
<protein>
    <recommendedName>
        <fullName evidence="2">J domain-containing protein</fullName>
    </recommendedName>
</protein>
<dbReference type="InterPro" id="IPR029827">
    <property type="entry name" value="JDP1-like"/>
</dbReference>
<evidence type="ECO:0000256" key="1">
    <source>
        <dbReference type="ARBA" id="ARBA00023186"/>
    </source>
</evidence>
<dbReference type="PROSITE" id="PS50076">
    <property type="entry name" value="DNAJ_2"/>
    <property type="match status" value="1"/>
</dbReference>
<proteinExistence type="predicted"/>
<dbReference type="PRINTS" id="PR00625">
    <property type="entry name" value="JDOMAIN"/>
</dbReference>
<feature type="domain" description="J" evidence="2">
    <location>
        <begin position="13"/>
        <end position="75"/>
    </location>
</feature>
<evidence type="ECO:0000313" key="4">
    <source>
        <dbReference type="Proteomes" id="UP000605846"/>
    </source>
</evidence>
<dbReference type="CDD" id="cd06257">
    <property type="entry name" value="DnaJ"/>
    <property type="match status" value="1"/>
</dbReference>
<name>A0A8H7BML6_9FUNG</name>
<dbReference type="OrthoDB" id="436519at2759"/>
<dbReference type="Proteomes" id="UP000605846">
    <property type="component" value="Unassembled WGS sequence"/>
</dbReference>
<sequence length="156" mass="18288">MQSIFDRQLEKEDLYAILNCVDSSTQEQIKTEYKLLALRYHPDKSPNDAETYQRIKTAYDIVGNPARRALYDRWRLSGLHIPFSDYAQLGAHAQTVHWQALPTQATITQSQDTVAEENIRSVRPRAIDNLPRVTVERPSFWNKQDDVYSKFRDYRI</sequence>
<evidence type="ECO:0000259" key="2">
    <source>
        <dbReference type="PROSITE" id="PS50076"/>
    </source>
</evidence>
<dbReference type="Gene3D" id="1.10.287.110">
    <property type="entry name" value="DnaJ domain"/>
    <property type="match status" value="1"/>
</dbReference>
<evidence type="ECO:0000313" key="3">
    <source>
        <dbReference type="EMBL" id="KAF7722816.1"/>
    </source>
</evidence>
<keyword evidence="1" id="KW-0143">Chaperone</keyword>